<protein>
    <recommendedName>
        <fullName evidence="3">HlyD family secretion protein</fullName>
    </recommendedName>
</protein>
<comment type="caution">
    <text evidence="1">The sequence shown here is derived from an EMBL/GenBank/DDBJ whole genome shotgun (WGS) entry which is preliminary data.</text>
</comment>
<dbReference type="EMBL" id="BNAR01000016">
    <property type="protein sequence ID" value="GHH56338.1"/>
    <property type="molecule type" value="Genomic_DNA"/>
</dbReference>
<proteinExistence type="predicted"/>
<dbReference type="Proteomes" id="UP000605568">
    <property type="component" value="Unassembled WGS sequence"/>
</dbReference>
<evidence type="ECO:0008006" key="3">
    <source>
        <dbReference type="Google" id="ProtNLM"/>
    </source>
</evidence>
<evidence type="ECO:0000313" key="2">
    <source>
        <dbReference type="Proteomes" id="UP000605568"/>
    </source>
</evidence>
<organism evidence="1 2">
    <name type="scientific">Lentzea cavernae</name>
    <dbReference type="NCBI Taxonomy" id="2020703"/>
    <lineage>
        <taxon>Bacteria</taxon>
        <taxon>Bacillati</taxon>
        <taxon>Actinomycetota</taxon>
        <taxon>Actinomycetes</taxon>
        <taxon>Pseudonocardiales</taxon>
        <taxon>Pseudonocardiaceae</taxon>
        <taxon>Lentzea</taxon>
    </lineage>
</organism>
<gene>
    <name evidence="1" type="ORF">GCM10017774_74240</name>
</gene>
<keyword evidence="2" id="KW-1185">Reference proteome</keyword>
<reference evidence="2" key="1">
    <citation type="journal article" date="2019" name="Int. J. Syst. Evol. Microbiol.">
        <title>The Global Catalogue of Microorganisms (GCM) 10K type strain sequencing project: providing services to taxonomists for standard genome sequencing and annotation.</title>
        <authorList>
            <consortium name="The Broad Institute Genomics Platform"/>
            <consortium name="The Broad Institute Genome Sequencing Center for Infectious Disease"/>
            <person name="Wu L."/>
            <person name="Ma J."/>
        </authorList>
    </citation>
    <scope>NUCLEOTIDE SEQUENCE [LARGE SCALE GENOMIC DNA]</scope>
    <source>
        <strain evidence="2">CGMCC 4.7367</strain>
    </source>
</reference>
<evidence type="ECO:0000313" key="1">
    <source>
        <dbReference type="EMBL" id="GHH56338.1"/>
    </source>
</evidence>
<sequence length="135" mass="14285">MVRTFTAHGLGEIVPMVFGRVLVAVACALVLTAPSTAAAPSQDDHRPATTTMKYEVGDLVAVVHAPRTLVGVLPLVLTHDLAAGQLVHRGAVVVLVADRSSLRRHHELWRELNDGAGPLAERFAGFAGHFAVAEP</sequence>
<name>A0ABQ3MZT1_9PSEU</name>
<accession>A0ABQ3MZT1</accession>